<gene>
    <name evidence="2" type="ORF">BDY21DRAFT_334125</name>
</gene>
<dbReference type="AlphaFoldDB" id="A0A6A6PBC4"/>
<keyword evidence="3" id="KW-1185">Reference proteome</keyword>
<feature type="region of interest" description="Disordered" evidence="1">
    <location>
        <begin position="1"/>
        <end position="88"/>
    </location>
</feature>
<name>A0A6A6PBC4_9PEZI</name>
<dbReference type="Proteomes" id="UP000799766">
    <property type="component" value="Unassembled WGS sequence"/>
</dbReference>
<sequence>MQKPFSLNSVAMQKKQKPSSLNSAAMQKKQKKCENPQRLSLVGVHRMREKGRRKKSRKDFPNQRCASCSFTRSGHPGKWCRQPRAATP</sequence>
<organism evidence="2 3">
    <name type="scientific">Lineolata rhizophorae</name>
    <dbReference type="NCBI Taxonomy" id="578093"/>
    <lineage>
        <taxon>Eukaryota</taxon>
        <taxon>Fungi</taxon>
        <taxon>Dikarya</taxon>
        <taxon>Ascomycota</taxon>
        <taxon>Pezizomycotina</taxon>
        <taxon>Dothideomycetes</taxon>
        <taxon>Dothideomycetes incertae sedis</taxon>
        <taxon>Lineolatales</taxon>
        <taxon>Lineolataceae</taxon>
        <taxon>Lineolata</taxon>
    </lineage>
</organism>
<accession>A0A6A6PBC4</accession>
<evidence type="ECO:0000313" key="2">
    <source>
        <dbReference type="EMBL" id="KAF2461037.1"/>
    </source>
</evidence>
<protein>
    <submittedName>
        <fullName evidence="2">Uncharacterized protein</fullName>
    </submittedName>
</protein>
<proteinExistence type="predicted"/>
<feature type="compositionally biased region" description="Basic residues" evidence="1">
    <location>
        <begin position="45"/>
        <end position="57"/>
    </location>
</feature>
<feature type="compositionally biased region" description="Polar residues" evidence="1">
    <location>
        <begin position="1"/>
        <end position="11"/>
    </location>
</feature>
<dbReference type="EMBL" id="MU001672">
    <property type="protein sequence ID" value="KAF2461037.1"/>
    <property type="molecule type" value="Genomic_DNA"/>
</dbReference>
<evidence type="ECO:0000256" key="1">
    <source>
        <dbReference type="SAM" id="MobiDB-lite"/>
    </source>
</evidence>
<evidence type="ECO:0000313" key="3">
    <source>
        <dbReference type="Proteomes" id="UP000799766"/>
    </source>
</evidence>
<reference evidence="2" key="1">
    <citation type="journal article" date="2020" name="Stud. Mycol.">
        <title>101 Dothideomycetes genomes: a test case for predicting lifestyles and emergence of pathogens.</title>
        <authorList>
            <person name="Haridas S."/>
            <person name="Albert R."/>
            <person name="Binder M."/>
            <person name="Bloem J."/>
            <person name="Labutti K."/>
            <person name="Salamov A."/>
            <person name="Andreopoulos B."/>
            <person name="Baker S."/>
            <person name="Barry K."/>
            <person name="Bills G."/>
            <person name="Bluhm B."/>
            <person name="Cannon C."/>
            <person name="Castanera R."/>
            <person name="Culley D."/>
            <person name="Daum C."/>
            <person name="Ezra D."/>
            <person name="Gonzalez J."/>
            <person name="Henrissat B."/>
            <person name="Kuo A."/>
            <person name="Liang C."/>
            <person name="Lipzen A."/>
            <person name="Lutzoni F."/>
            <person name="Magnuson J."/>
            <person name="Mondo S."/>
            <person name="Nolan M."/>
            <person name="Ohm R."/>
            <person name="Pangilinan J."/>
            <person name="Park H.-J."/>
            <person name="Ramirez L."/>
            <person name="Alfaro M."/>
            <person name="Sun H."/>
            <person name="Tritt A."/>
            <person name="Yoshinaga Y."/>
            <person name="Zwiers L.-H."/>
            <person name="Turgeon B."/>
            <person name="Goodwin S."/>
            <person name="Spatafora J."/>
            <person name="Crous P."/>
            <person name="Grigoriev I."/>
        </authorList>
    </citation>
    <scope>NUCLEOTIDE SEQUENCE</scope>
    <source>
        <strain evidence="2">ATCC 16933</strain>
    </source>
</reference>